<dbReference type="InterPro" id="IPR037187">
    <property type="entry name" value="DnaK_N"/>
</dbReference>
<sequence>MGLSPDQLASLQAALEQRKHALLQQLAGRMDGELARVPAVEEIETSPADSASNRTLNQLEMEADEHKQAQLSSIRHALAKIDDGSYGLCDNCGNEIPFSRLNARPEAPLCIACQTRLEKATAALR</sequence>
<dbReference type="EMBL" id="WNKX01000001">
    <property type="protein sequence ID" value="MTW09241.1"/>
    <property type="molecule type" value="Genomic_DNA"/>
</dbReference>
<evidence type="ECO:0000256" key="2">
    <source>
        <dbReference type="ARBA" id="ARBA00022771"/>
    </source>
</evidence>
<dbReference type="Proteomes" id="UP000472320">
    <property type="component" value="Unassembled WGS sequence"/>
</dbReference>
<dbReference type="PROSITE" id="PS01102">
    <property type="entry name" value="ZF_DKSA_1"/>
    <property type="match status" value="1"/>
</dbReference>
<evidence type="ECO:0000256" key="4">
    <source>
        <dbReference type="PROSITE-ProRule" id="PRU00510"/>
    </source>
</evidence>
<name>A0A6L6QB18_9BURK</name>
<keyword evidence="1" id="KW-0479">Metal-binding</keyword>
<reference evidence="6 7" key="1">
    <citation type="submission" date="2019-11" db="EMBL/GenBank/DDBJ databases">
        <title>Type strains purchased from KCTC, JCM and DSMZ.</title>
        <authorList>
            <person name="Lu H."/>
        </authorList>
    </citation>
    <scope>NUCLEOTIDE SEQUENCE [LARGE SCALE GENOMIC DNA]</scope>
    <source>
        <strain evidence="6 7">JCM 31587</strain>
    </source>
</reference>
<proteinExistence type="predicted"/>
<gene>
    <name evidence="6" type="ORF">GM658_01380</name>
</gene>
<evidence type="ECO:0000313" key="7">
    <source>
        <dbReference type="Proteomes" id="UP000472320"/>
    </source>
</evidence>
<dbReference type="GO" id="GO:0008270">
    <property type="term" value="F:zinc ion binding"/>
    <property type="evidence" value="ECO:0007669"/>
    <property type="project" value="UniProtKB-KW"/>
</dbReference>
<dbReference type="AlphaFoldDB" id="A0A6L6QB18"/>
<feature type="zinc finger region" description="dksA C4-type" evidence="4">
    <location>
        <begin position="89"/>
        <end position="113"/>
    </location>
</feature>
<dbReference type="PROSITE" id="PS51128">
    <property type="entry name" value="ZF_DKSA_2"/>
    <property type="match status" value="1"/>
</dbReference>
<comment type="caution">
    <text evidence="6">The sequence shown here is derived from an EMBL/GenBank/DDBJ whole genome shotgun (WGS) entry which is preliminary data.</text>
</comment>
<dbReference type="Pfam" id="PF01258">
    <property type="entry name" value="zf-dskA_traR"/>
    <property type="match status" value="1"/>
</dbReference>
<evidence type="ECO:0000313" key="6">
    <source>
        <dbReference type="EMBL" id="MTW09241.1"/>
    </source>
</evidence>
<dbReference type="InterPro" id="IPR020458">
    <property type="entry name" value="Znf_DskA_TraR_CS"/>
</dbReference>
<dbReference type="SUPFAM" id="SSF109635">
    <property type="entry name" value="DnaK suppressor protein DksA, alpha-hairpin domain"/>
    <property type="match status" value="1"/>
</dbReference>
<dbReference type="OrthoDB" id="9811543at2"/>
<dbReference type="SUPFAM" id="SSF57716">
    <property type="entry name" value="Glucocorticoid receptor-like (DNA-binding domain)"/>
    <property type="match status" value="1"/>
</dbReference>
<keyword evidence="7" id="KW-1185">Reference proteome</keyword>
<dbReference type="PANTHER" id="PTHR33823">
    <property type="entry name" value="RNA POLYMERASE-BINDING TRANSCRIPTION FACTOR DKSA-RELATED"/>
    <property type="match status" value="1"/>
</dbReference>
<organism evidence="6 7">
    <name type="scientific">Massilia eburnea</name>
    <dbReference type="NCBI Taxonomy" id="1776165"/>
    <lineage>
        <taxon>Bacteria</taxon>
        <taxon>Pseudomonadati</taxon>
        <taxon>Pseudomonadota</taxon>
        <taxon>Betaproteobacteria</taxon>
        <taxon>Burkholderiales</taxon>
        <taxon>Oxalobacteraceae</taxon>
        <taxon>Telluria group</taxon>
        <taxon>Massilia</taxon>
    </lineage>
</organism>
<dbReference type="Gene3D" id="1.20.120.910">
    <property type="entry name" value="DksA, coiled-coil domain"/>
    <property type="match status" value="1"/>
</dbReference>
<evidence type="ECO:0000256" key="1">
    <source>
        <dbReference type="ARBA" id="ARBA00022723"/>
    </source>
</evidence>
<evidence type="ECO:0000259" key="5">
    <source>
        <dbReference type="Pfam" id="PF01258"/>
    </source>
</evidence>
<keyword evidence="3" id="KW-0862">Zinc</keyword>
<evidence type="ECO:0000256" key="3">
    <source>
        <dbReference type="ARBA" id="ARBA00022833"/>
    </source>
</evidence>
<dbReference type="PANTHER" id="PTHR33823:SF4">
    <property type="entry name" value="GENERAL STRESS PROTEIN 16O"/>
    <property type="match status" value="1"/>
</dbReference>
<keyword evidence="2" id="KW-0863">Zinc-finger</keyword>
<feature type="domain" description="Zinc finger DksA/TraR C4-type" evidence="5">
    <location>
        <begin position="84"/>
        <end position="119"/>
    </location>
</feature>
<dbReference type="InterPro" id="IPR000962">
    <property type="entry name" value="Znf_DskA_TraR"/>
</dbReference>
<accession>A0A6L6QB18</accession>
<protein>
    <submittedName>
        <fullName evidence="6">TraR/DksA family transcriptional regulator</fullName>
    </submittedName>
</protein>